<gene>
    <name evidence="1" type="ORF">SAMN05421818_103164</name>
</gene>
<dbReference type="EMBL" id="FNDQ01000003">
    <property type="protein sequence ID" value="SDH41361.1"/>
    <property type="molecule type" value="Genomic_DNA"/>
</dbReference>
<keyword evidence="2" id="KW-1185">Reference proteome</keyword>
<dbReference type="STRING" id="702745.SAMN05421818_103164"/>
<dbReference type="InterPro" id="IPR003718">
    <property type="entry name" value="OsmC/Ohr_fam"/>
</dbReference>
<dbReference type="InterPro" id="IPR015946">
    <property type="entry name" value="KH_dom-like_a/b"/>
</dbReference>
<protein>
    <submittedName>
        <fullName evidence="1">OsmC-like protein</fullName>
    </submittedName>
</protein>
<sequence length="149" mass="16450">MGKQVLKVLGFSVREQQFAVKTANFSFTVKDGRELVRDENANSGELLLAKLAGSIHAIGNLIGKTLGLDLKSIQIEVSGEVNLKDLAEEDIQQFKRIDVMVKPTTEASIVVLKEWMDAVKLACPVFSNFKEKTPTVVTLVKEYDQVKVA</sequence>
<evidence type="ECO:0000313" key="2">
    <source>
        <dbReference type="Proteomes" id="UP000243588"/>
    </source>
</evidence>
<accession>A0A1G8C764</accession>
<dbReference type="Proteomes" id="UP000243588">
    <property type="component" value="Unassembled WGS sequence"/>
</dbReference>
<dbReference type="SUPFAM" id="SSF82784">
    <property type="entry name" value="OsmC-like"/>
    <property type="match status" value="1"/>
</dbReference>
<dbReference type="AlphaFoldDB" id="A0A1G8C764"/>
<dbReference type="Gene3D" id="3.30.300.20">
    <property type="match status" value="1"/>
</dbReference>
<dbReference type="RefSeq" id="WP_090405842.1">
    <property type="nucleotide sequence ID" value="NZ_FNDQ01000003.1"/>
</dbReference>
<dbReference type="Pfam" id="PF02566">
    <property type="entry name" value="OsmC"/>
    <property type="match status" value="1"/>
</dbReference>
<evidence type="ECO:0000313" key="1">
    <source>
        <dbReference type="EMBL" id="SDH41361.1"/>
    </source>
</evidence>
<proteinExistence type="predicted"/>
<dbReference type="InterPro" id="IPR036102">
    <property type="entry name" value="OsmC/Ohrsf"/>
</dbReference>
<name>A0A1G8C764_9FLAO</name>
<reference evidence="2" key="1">
    <citation type="submission" date="2016-10" db="EMBL/GenBank/DDBJ databases">
        <authorList>
            <person name="Varghese N."/>
            <person name="Submissions S."/>
        </authorList>
    </citation>
    <scope>NUCLEOTIDE SEQUENCE [LARGE SCALE GENOMIC DNA]</scope>
    <source>
        <strain evidence="2">DSM 23313</strain>
    </source>
</reference>
<organism evidence="1 2">
    <name type="scientific">Myroides phaeus</name>
    <dbReference type="NCBI Taxonomy" id="702745"/>
    <lineage>
        <taxon>Bacteria</taxon>
        <taxon>Pseudomonadati</taxon>
        <taxon>Bacteroidota</taxon>
        <taxon>Flavobacteriia</taxon>
        <taxon>Flavobacteriales</taxon>
        <taxon>Flavobacteriaceae</taxon>
        <taxon>Myroides</taxon>
    </lineage>
</organism>